<evidence type="ECO:0000256" key="1">
    <source>
        <dbReference type="ARBA" id="ARBA00001968"/>
    </source>
</evidence>
<keyword evidence="10" id="KW-1185">Reference proteome</keyword>
<evidence type="ECO:0000313" key="10">
    <source>
        <dbReference type="Proteomes" id="UP001596147"/>
    </source>
</evidence>
<feature type="binding site" evidence="7">
    <location>
        <position position="239"/>
    </location>
    <ligand>
        <name>Mg(2+)</name>
        <dbReference type="ChEBI" id="CHEBI:18420"/>
    </ligand>
</feature>
<evidence type="ECO:0000256" key="6">
    <source>
        <dbReference type="ARBA" id="ARBA00029491"/>
    </source>
</evidence>
<feature type="domain" description="Mandelate racemase/muconate lactonizing enzyme C-terminal" evidence="8">
    <location>
        <begin position="143"/>
        <end position="235"/>
    </location>
</feature>
<organism evidence="9 10">
    <name type="scientific">Lederbergia graminis</name>
    <dbReference type="NCBI Taxonomy" id="735518"/>
    <lineage>
        <taxon>Bacteria</taxon>
        <taxon>Bacillati</taxon>
        <taxon>Bacillota</taxon>
        <taxon>Bacilli</taxon>
        <taxon>Bacillales</taxon>
        <taxon>Bacillaceae</taxon>
        <taxon>Lederbergia</taxon>
    </lineage>
</organism>
<keyword evidence="4 7" id="KW-0460">Magnesium</keyword>
<dbReference type="InterPro" id="IPR047585">
    <property type="entry name" value="MenC"/>
</dbReference>
<dbReference type="GO" id="GO:0043748">
    <property type="term" value="F:O-succinylbenzoate synthase activity"/>
    <property type="evidence" value="ECO:0007669"/>
    <property type="project" value="UniProtKB-EC"/>
</dbReference>
<accession>A0ABW0LJ93</accession>
<feature type="active site" description="Proton donor" evidence="7">
    <location>
        <position position="164"/>
    </location>
</feature>
<sequence>MIHIKQVNLTVIEMPLKKPFITHLGTVSTRQAIVIEVMDEDGLCGYGECVAFSSPWYTEETIKTALHMLKDYLIPIIFKNPIKQPEDVTALFQSIRKNEMAKAGMETAIWDVFAKRENIPLAEYIGGVRTSVLAGAVVATNNLEDALKQTEQLSSQGYKRIKVKINPKNDYQFIQGIRSRFPHISLMADANSAYTLNDIDKLKALDDFDLLMIEQPLAVNDIVDHAVLQKQMNTPICLDESITNYHDAYSAIQLGSCKVMNIKVGRVGGLTNAKKIHDICVANNIDVWCGGMIEFGISRAHNIALASLPGFTLPGDLSSSNHYWHEDIIDPMIEVHNGEIATPKSPGLGFSINKKRINQVTILHEEYKAGKR</sequence>
<comment type="cofactor">
    <cofactor evidence="1 7">
        <name>a divalent metal cation</name>
        <dbReference type="ChEBI" id="CHEBI:60240"/>
    </cofactor>
</comment>
<comment type="pathway">
    <text evidence="7">Quinol/quinone metabolism; menaquinone biosynthesis.</text>
</comment>
<dbReference type="InterPro" id="IPR013341">
    <property type="entry name" value="Mandelate_racemase_N_dom"/>
</dbReference>
<comment type="similarity">
    <text evidence="7">Belongs to the mandelate racemase/muconate lactonizing enzyme family. MenC type 2 subfamily.</text>
</comment>
<comment type="pathway">
    <text evidence="7">Quinol/quinone metabolism; 1,4-dihydroxy-2-naphthoate biosynthesis; 1,4-dihydroxy-2-naphthoate from chorismate: step 4/7.</text>
</comment>
<dbReference type="EC" id="4.2.1.113" evidence="6 7"/>
<dbReference type="Pfam" id="PF02746">
    <property type="entry name" value="MR_MLE_N"/>
    <property type="match status" value="1"/>
</dbReference>
<dbReference type="CDD" id="cd03317">
    <property type="entry name" value="NAAAR"/>
    <property type="match status" value="1"/>
</dbReference>
<gene>
    <name evidence="7 9" type="primary">menC</name>
    <name evidence="9" type="ORF">ACFPM4_13890</name>
</gene>
<dbReference type="EMBL" id="JBHSMC010000018">
    <property type="protein sequence ID" value="MFC5465819.1"/>
    <property type="molecule type" value="Genomic_DNA"/>
</dbReference>
<keyword evidence="3 7" id="KW-0479">Metal-binding</keyword>
<evidence type="ECO:0000256" key="4">
    <source>
        <dbReference type="ARBA" id="ARBA00022842"/>
    </source>
</evidence>
<reference evidence="10" key="1">
    <citation type="journal article" date="2019" name="Int. J. Syst. Evol. Microbiol.">
        <title>The Global Catalogue of Microorganisms (GCM) 10K type strain sequencing project: providing services to taxonomists for standard genome sequencing and annotation.</title>
        <authorList>
            <consortium name="The Broad Institute Genomics Platform"/>
            <consortium name="The Broad Institute Genome Sequencing Center for Infectious Disease"/>
            <person name="Wu L."/>
            <person name="Ma J."/>
        </authorList>
    </citation>
    <scope>NUCLEOTIDE SEQUENCE [LARGE SCALE GENOMIC DNA]</scope>
    <source>
        <strain evidence="10">CGMCC 1.12237</strain>
    </source>
</reference>
<evidence type="ECO:0000259" key="8">
    <source>
        <dbReference type="SMART" id="SM00922"/>
    </source>
</evidence>
<dbReference type="Pfam" id="PF13378">
    <property type="entry name" value="MR_MLE_C"/>
    <property type="match status" value="1"/>
</dbReference>
<keyword evidence="2 7" id="KW-0474">Menaquinone biosynthesis</keyword>
<protein>
    <recommendedName>
        <fullName evidence="6 7">o-succinylbenzoate synthase</fullName>
        <shortName evidence="7">OSB synthase</shortName>
        <shortName evidence="7">OSBS</shortName>
        <ecNumber evidence="6 7">4.2.1.113</ecNumber>
    </recommendedName>
    <alternativeName>
        <fullName evidence="7">4-(2'-carboxyphenyl)-4-oxybutyric acid synthase</fullName>
    </alternativeName>
    <alternativeName>
        <fullName evidence="7">o-succinylbenzoic acid synthase</fullName>
    </alternativeName>
</protein>
<feature type="active site" description="Proton acceptor" evidence="7">
    <location>
        <position position="263"/>
    </location>
</feature>
<dbReference type="Proteomes" id="UP001596147">
    <property type="component" value="Unassembled WGS sequence"/>
</dbReference>
<dbReference type="InterPro" id="IPR029065">
    <property type="entry name" value="Enolase_C-like"/>
</dbReference>
<evidence type="ECO:0000256" key="2">
    <source>
        <dbReference type="ARBA" id="ARBA00022428"/>
    </source>
</evidence>
<dbReference type="HAMAP" id="MF_01933">
    <property type="entry name" value="MenC_2"/>
    <property type="match status" value="1"/>
</dbReference>
<comment type="caution">
    <text evidence="9">The sequence shown here is derived from an EMBL/GenBank/DDBJ whole genome shotgun (WGS) entry which is preliminary data.</text>
</comment>
<dbReference type="SFLD" id="SFLDF00009">
    <property type="entry name" value="o-succinylbenzoate_synthase"/>
    <property type="match status" value="1"/>
</dbReference>
<dbReference type="InterPro" id="IPR036849">
    <property type="entry name" value="Enolase-like_C_sf"/>
</dbReference>
<feature type="binding site" evidence="7">
    <location>
        <position position="189"/>
    </location>
    <ligand>
        <name>Mg(2+)</name>
        <dbReference type="ChEBI" id="CHEBI:18420"/>
    </ligand>
</feature>
<dbReference type="PANTHER" id="PTHR48073">
    <property type="entry name" value="O-SUCCINYLBENZOATE SYNTHASE-RELATED"/>
    <property type="match status" value="1"/>
</dbReference>
<dbReference type="PANTHER" id="PTHR48073:SF5">
    <property type="entry name" value="O-SUCCINYLBENZOATE SYNTHASE"/>
    <property type="match status" value="1"/>
</dbReference>
<dbReference type="SUPFAM" id="SSF54826">
    <property type="entry name" value="Enolase N-terminal domain-like"/>
    <property type="match status" value="1"/>
</dbReference>
<dbReference type="InterPro" id="IPR029017">
    <property type="entry name" value="Enolase-like_N"/>
</dbReference>
<evidence type="ECO:0000313" key="9">
    <source>
        <dbReference type="EMBL" id="MFC5465819.1"/>
    </source>
</evidence>
<dbReference type="RefSeq" id="WP_382352866.1">
    <property type="nucleotide sequence ID" value="NZ_JBHSMC010000018.1"/>
</dbReference>
<evidence type="ECO:0000256" key="5">
    <source>
        <dbReference type="ARBA" id="ARBA00023239"/>
    </source>
</evidence>
<dbReference type="Gene3D" id="3.20.20.120">
    <property type="entry name" value="Enolase-like C-terminal domain"/>
    <property type="match status" value="1"/>
</dbReference>
<dbReference type="InterPro" id="IPR010197">
    <property type="entry name" value="OSBS/NAAAR"/>
</dbReference>
<dbReference type="InterPro" id="IPR013342">
    <property type="entry name" value="Mandelate_racemase_C"/>
</dbReference>
<dbReference type="SMART" id="SM00922">
    <property type="entry name" value="MR_MLE"/>
    <property type="match status" value="1"/>
</dbReference>
<name>A0ABW0LJ93_9BACI</name>
<dbReference type="SFLD" id="SFLDG00180">
    <property type="entry name" value="muconate_cycloisomerase"/>
    <property type="match status" value="1"/>
</dbReference>
<dbReference type="NCBIfam" id="TIGR01928">
    <property type="entry name" value="menC_lowGC_arch"/>
    <property type="match status" value="1"/>
</dbReference>
<evidence type="ECO:0000256" key="7">
    <source>
        <dbReference type="HAMAP-Rule" id="MF_01933"/>
    </source>
</evidence>
<feature type="binding site" evidence="7">
    <location>
        <position position="214"/>
    </location>
    <ligand>
        <name>Mg(2+)</name>
        <dbReference type="ChEBI" id="CHEBI:18420"/>
    </ligand>
</feature>
<comment type="function">
    <text evidence="7">Converts 2-succinyl-6-hydroxy-2,4-cyclohexadiene-1-carboxylate (SHCHC) to 2-succinylbenzoate (OSB).</text>
</comment>
<proteinExistence type="inferred from homology"/>
<keyword evidence="5 7" id="KW-0456">Lyase</keyword>
<evidence type="ECO:0000256" key="3">
    <source>
        <dbReference type="ARBA" id="ARBA00022723"/>
    </source>
</evidence>
<dbReference type="SUPFAM" id="SSF51604">
    <property type="entry name" value="Enolase C-terminal domain-like"/>
    <property type="match status" value="1"/>
</dbReference>
<comment type="catalytic activity">
    <reaction evidence="7">
        <text>(1R,6R)-6-hydroxy-2-succinyl-cyclohexa-2,4-diene-1-carboxylate = 2-succinylbenzoate + H2O</text>
        <dbReference type="Rhea" id="RHEA:10196"/>
        <dbReference type="ChEBI" id="CHEBI:15377"/>
        <dbReference type="ChEBI" id="CHEBI:18325"/>
        <dbReference type="ChEBI" id="CHEBI:58689"/>
        <dbReference type="EC" id="4.2.1.113"/>
    </reaction>
</comment>
<dbReference type="SFLD" id="SFLDS00001">
    <property type="entry name" value="Enolase"/>
    <property type="match status" value="1"/>
</dbReference>
<dbReference type="Gene3D" id="3.30.390.10">
    <property type="entry name" value="Enolase-like, N-terminal domain"/>
    <property type="match status" value="1"/>
</dbReference>